<evidence type="ECO:0000259" key="2">
    <source>
        <dbReference type="Pfam" id="PF13471"/>
    </source>
</evidence>
<evidence type="ECO:0000256" key="1">
    <source>
        <dbReference type="SAM" id="MobiDB-lite"/>
    </source>
</evidence>
<dbReference type="KEGG" id="srm:SRM_00275"/>
<dbReference type="Pfam" id="PF13471">
    <property type="entry name" value="Transglut_core3"/>
    <property type="match status" value="1"/>
</dbReference>
<dbReference type="NCBIfam" id="NF033537">
    <property type="entry name" value="lasso_biosyn_B2"/>
    <property type="match status" value="1"/>
</dbReference>
<protein>
    <recommendedName>
        <fullName evidence="2">Microcin J25-processing protein McjB C-terminal domain-containing protein</fullName>
    </recommendedName>
</protein>
<feature type="compositionally biased region" description="Polar residues" evidence="1">
    <location>
        <begin position="190"/>
        <end position="207"/>
    </location>
</feature>
<organism evidence="3 4">
    <name type="scientific">Salinibacter ruber (strain M8)</name>
    <dbReference type="NCBI Taxonomy" id="761659"/>
    <lineage>
        <taxon>Bacteria</taxon>
        <taxon>Pseudomonadati</taxon>
        <taxon>Rhodothermota</taxon>
        <taxon>Rhodothermia</taxon>
        <taxon>Rhodothermales</taxon>
        <taxon>Salinibacteraceae</taxon>
        <taxon>Salinibacter</taxon>
    </lineage>
</organism>
<dbReference type="EMBL" id="FP565814">
    <property type="protein sequence ID" value="CBH23196.1"/>
    <property type="molecule type" value="Genomic_DNA"/>
</dbReference>
<feature type="region of interest" description="Disordered" evidence="1">
    <location>
        <begin position="187"/>
        <end position="207"/>
    </location>
</feature>
<feature type="domain" description="Microcin J25-processing protein McjB C-terminal" evidence="2">
    <location>
        <begin position="66"/>
        <end position="178"/>
    </location>
</feature>
<dbReference type="HOGENOM" id="CLU_114966_0_0_10"/>
<dbReference type="InterPro" id="IPR032708">
    <property type="entry name" value="McjB_C"/>
</dbReference>
<evidence type="ECO:0000313" key="3">
    <source>
        <dbReference type="EMBL" id="CBH23196.1"/>
    </source>
</evidence>
<reference evidence="4" key="2">
    <citation type="submission" date="2010-04" db="EMBL/GenBank/DDBJ databases">
        <title>Genome sequence of Salinibacter ruber M8.</title>
        <authorList>
            <consortium name="Genoscope"/>
        </authorList>
    </citation>
    <scope>NUCLEOTIDE SEQUENCE [LARGE SCALE GENOMIC DNA]</scope>
    <source>
        <strain evidence="4">M8</strain>
    </source>
</reference>
<accession>D5H591</accession>
<reference evidence="3 4" key="1">
    <citation type="journal article" date="2010" name="ISME J.">
        <title>Fine-scale evolution: genomic, phenotypic and ecological differentiation in two coexisting Salinibacter ruber strains.</title>
        <authorList>
            <person name="Pena A."/>
            <person name="Teeling H."/>
            <person name="Huerta-Cepas J."/>
            <person name="Santos F."/>
            <person name="Yarza P."/>
            <person name="Brito-Echeverria J."/>
            <person name="Lucio M."/>
            <person name="Schmitt-Kopplin P."/>
            <person name="Meseguer I."/>
            <person name="Schenowitz C."/>
            <person name="Dossat C."/>
            <person name="Barbe V."/>
            <person name="Dopazo J."/>
            <person name="Rossello-Mora R."/>
            <person name="Schuler M."/>
            <person name="Glockner F.O."/>
            <person name="Amann R."/>
            <person name="Gabaldon T."/>
            <person name="Anton J."/>
        </authorList>
    </citation>
    <scope>NUCLEOTIDE SEQUENCE [LARGE SCALE GENOMIC DNA]</scope>
    <source>
        <strain evidence="3 4">M8</strain>
    </source>
</reference>
<proteinExistence type="predicted"/>
<evidence type="ECO:0000313" key="4">
    <source>
        <dbReference type="Proteomes" id="UP000000933"/>
    </source>
</evidence>
<dbReference type="Proteomes" id="UP000000933">
    <property type="component" value="Chromosome"/>
</dbReference>
<sequence>MKARTVTDEPLFLDAATIDKNSPSGAARSGFPSLLPMPSLRRGLQKLWRHPWRNWWMLFRASVLTVAVRAGLSLWPLGRVTRGLRHAAQWRSPRSTSTPLYRRRAAWAAHAVGRRFLPERPCLTQALVLQYLLLRRGDDEAELHIGVAKNEDGFQAHAWVERNGQVLIGGANSPQEYERFGDLARKVRSNESAGRSDSIPSPGSSRP</sequence>
<dbReference type="AlphaFoldDB" id="D5H591"/>
<name>D5H591_SALRM</name>
<dbReference type="InterPro" id="IPR053521">
    <property type="entry name" value="McjB-like"/>
</dbReference>
<gene>
    <name evidence="3" type="ordered locus">SRM_00275</name>
</gene>